<dbReference type="AlphaFoldDB" id="A0A7J7MNJ0"/>
<dbReference type="InterPro" id="IPR051730">
    <property type="entry name" value="NASP-like"/>
</dbReference>
<comment type="caution">
    <text evidence="4">The sequence shown here is derived from an EMBL/GenBank/DDBJ whole genome shotgun (WGS) entry which is preliminary data.</text>
</comment>
<dbReference type="GO" id="GO:0005654">
    <property type="term" value="C:nucleoplasm"/>
    <property type="evidence" value="ECO:0007669"/>
    <property type="project" value="TreeGrafter"/>
</dbReference>
<evidence type="ECO:0000313" key="4">
    <source>
        <dbReference type="EMBL" id="KAF6156394.1"/>
    </source>
</evidence>
<organism evidence="4 5">
    <name type="scientific">Kingdonia uniflora</name>
    <dbReference type="NCBI Taxonomy" id="39325"/>
    <lineage>
        <taxon>Eukaryota</taxon>
        <taxon>Viridiplantae</taxon>
        <taxon>Streptophyta</taxon>
        <taxon>Embryophyta</taxon>
        <taxon>Tracheophyta</taxon>
        <taxon>Spermatophyta</taxon>
        <taxon>Magnoliopsida</taxon>
        <taxon>Ranunculales</taxon>
        <taxon>Circaeasteraceae</taxon>
        <taxon>Kingdonia</taxon>
    </lineage>
</organism>
<dbReference type="PANTHER" id="PTHR15081">
    <property type="entry name" value="NUCLEAR AUTOANTIGENIC SPERM PROTEIN NASP -RELATED"/>
    <property type="match status" value="1"/>
</dbReference>
<gene>
    <name evidence="4" type="ORF">GIB67_031515</name>
</gene>
<evidence type="ECO:0000256" key="2">
    <source>
        <dbReference type="ARBA" id="ARBA00022803"/>
    </source>
</evidence>
<reference evidence="4 5" key="1">
    <citation type="journal article" date="2020" name="IScience">
        <title>Genome Sequencing of the Endangered Kingdonia uniflora (Circaeasteraceae, Ranunculales) Reveals Potential Mechanisms of Evolutionary Specialization.</title>
        <authorList>
            <person name="Sun Y."/>
            <person name="Deng T."/>
            <person name="Zhang A."/>
            <person name="Moore M.J."/>
            <person name="Landis J.B."/>
            <person name="Lin N."/>
            <person name="Zhang H."/>
            <person name="Zhang X."/>
            <person name="Huang J."/>
            <person name="Zhang X."/>
            <person name="Sun H."/>
            <person name="Wang H."/>
        </authorList>
    </citation>
    <scope>NUCLEOTIDE SEQUENCE [LARGE SCALE GENOMIC DNA]</scope>
    <source>
        <strain evidence="4">TB1705</strain>
        <tissue evidence="4">Leaf</tissue>
    </source>
</reference>
<evidence type="ECO:0000313" key="5">
    <source>
        <dbReference type="Proteomes" id="UP000541444"/>
    </source>
</evidence>
<accession>A0A7J7MNJ0</accession>
<dbReference type="GO" id="GO:0006335">
    <property type="term" value="P:DNA replication-dependent chromatin assembly"/>
    <property type="evidence" value="ECO:0007669"/>
    <property type="project" value="TreeGrafter"/>
</dbReference>
<dbReference type="Proteomes" id="UP000541444">
    <property type="component" value="Unassembled WGS sequence"/>
</dbReference>
<keyword evidence="1" id="KW-0677">Repeat</keyword>
<feature type="compositionally biased region" description="Acidic residues" evidence="3">
    <location>
        <begin position="55"/>
        <end position="68"/>
    </location>
</feature>
<dbReference type="InterPro" id="IPR011990">
    <property type="entry name" value="TPR-like_helical_dom_sf"/>
</dbReference>
<proteinExistence type="predicted"/>
<dbReference type="GO" id="GO:0034080">
    <property type="term" value="P:CENP-A containing chromatin assembly"/>
    <property type="evidence" value="ECO:0007669"/>
    <property type="project" value="TreeGrafter"/>
</dbReference>
<evidence type="ECO:0000256" key="3">
    <source>
        <dbReference type="SAM" id="MobiDB-lite"/>
    </source>
</evidence>
<evidence type="ECO:0000256" key="1">
    <source>
        <dbReference type="ARBA" id="ARBA00022737"/>
    </source>
</evidence>
<dbReference type="OrthoDB" id="2004694at2759"/>
<dbReference type="GO" id="GO:0042393">
    <property type="term" value="F:histone binding"/>
    <property type="evidence" value="ECO:0007669"/>
    <property type="project" value="TreeGrafter"/>
</dbReference>
<name>A0A7J7MNJ0_9MAGN</name>
<feature type="compositionally biased region" description="Basic and acidic residues" evidence="3">
    <location>
        <begin position="30"/>
        <end position="54"/>
    </location>
</feature>
<keyword evidence="5" id="KW-1185">Reference proteome</keyword>
<sequence>MPKKESGSIKDCEQRSVTKGECSAAFGVTDAKEDGNSNHNEEEGNEVASDKGQIDDEDAGSEDEDLAKADEDDFDLNLAWKMLDVTRAIVEKNPDSTMEKVDILSALGEVTLEREDIQASLSDYLNALSILECLVKPDSHQIVKLNFRISLVLEVDSRPEEAIPTVRRPYQFAKRGYNV</sequence>
<dbReference type="Gene3D" id="1.25.40.10">
    <property type="entry name" value="Tetratricopeptide repeat domain"/>
    <property type="match status" value="1"/>
</dbReference>
<protein>
    <submittedName>
        <fullName evidence="4">Uncharacterized protein</fullName>
    </submittedName>
</protein>
<dbReference type="EMBL" id="JACGCM010001343">
    <property type="protein sequence ID" value="KAF6156394.1"/>
    <property type="molecule type" value="Genomic_DNA"/>
</dbReference>
<feature type="region of interest" description="Disordered" evidence="3">
    <location>
        <begin position="26"/>
        <end position="68"/>
    </location>
</feature>
<dbReference type="PANTHER" id="PTHR15081:SF1">
    <property type="entry name" value="NUCLEAR AUTOANTIGENIC SPERM PROTEIN"/>
    <property type="match status" value="1"/>
</dbReference>
<keyword evidence="2" id="KW-0802">TPR repeat</keyword>